<dbReference type="Gene3D" id="1.10.260.40">
    <property type="entry name" value="lambda repressor-like DNA-binding domains"/>
    <property type="match status" value="1"/>
</dbReference>
<dbReference type="Pfam" id="PF00356">
    <property type="entry name" value="LacI"/>
    <property type="match status" value="1"/>
</dbReference>
<evidence type="ECO:0000313" key="6">
    <source>
        <dbReference type="Proteomes" id="UP000266340"/>
    </source>
</evidence>
<dbReference type="GO" id="GO:0000976">
    <property type="term" value="F:transcription cis-regulatory region binding"/>
    <property type="evidence" value="ECO:0007669"/>
    <property type="project" value="TreeGrafter"/>
</dbReference>
<keyword evidence="2" id="KW-0238">DNA-binding</keyword>
<evidence type="ECO:0000313" key="5">
    <source>
        <dbReference type="EMBL" id="RIE02363.1"/>
    </source>
</evidence>
<dbReference type="InterPro" id="IPR010982">
    <property type="entry name" value="Lambda_DNA-bd_dom_sf"/>
</dbReference>
<dbReference type="CDD" id="cd01392">
    <property type="entry name" value="HTH_LacI"/>
    <property type="match status" value="1"/>
</dbReference>
<dbReference type="Gene3D" id="3.40.50.2300">
    <property type="match status" value="1"/>
</dbReference>
<dbReference type="PANTHER" id="PTHR30146">
    <property type="entry name" value="LACI-RELATED TRANSCRIPTIONAL REPRESSOR"/>
    <property type="match status" value="1"/>
</dbReference>
<keyword evidence="3" id="KW-0804">Transcription</keyword>
<evidence type="ECO:0000256" key="3">
    <source>
        <dbReference type="ARBA" id="ARBA00023163"/>
    </source>
</evidence>
<accession>A0A398CHU3</accession>
<dbReference type="SMART" id="SM00354">
    <property type="entry name" value="HTH_LACI"/>
    <property type="match status" value="1"/>
</dbReference>
<feature type="domain" description="HTH lacI-type" evidence="4">
    <location>
        <begin position="11"/>
        <end position="67"/>
    </location>
</feature>
<gene>
    <name evidence="5" type="ORF">D3H35_16750</name>
</gene>
<comment type="caution">
    <text evidence="5">The sequence shown here is derived from an EMBL/GenBank/DDBJ whole genome shotgun (WGS) entry which is preliminary data.</text>
</comment>
<name>A0A398CHU3_9BACL</name>
<proteinExistence type="predicted"/>
<protein>
    <submittedName>
        <fullName evidence="5">LacI family transcriptional regulator</fullName>
    </submittedName>
</protein>
<dbReference type="InterPro" id="IPR000843">
    <property type="entry name" value="HTH_LacI"/>
</dbReference>
<dbReference type="GO" id="GO:0003700">
    <property type="term" value="F:DNA-binding transcription factor activity"/>
    <property type="evidence" value="ECO:0007669"/>
    <property type="project" value="TreeGrafter"/>
</dbReference>
<dbReference type="AlphaFoldDB" id="A0A398CHU3"/>
<keyword evidence="1" id="KW-0805">Transcription regulation</keyword>
<evidence type="ECO:0000256" key="2">
    <source>
        <dbReference type="ARBA" id="ARBA00023125"/>
    </source>
</evidence>
<reference evidence="5 6" key="1">
    <citation type="submission" date="2018-09" db="EMBL/GenBank/DDBJ databases">
        <title>Cohnella cavernae sp. nov., isolated from a karst cave.</title>
        <authorList>
            <person name="Zhu H."/>
        </authorList>
    </citation>
    <scope>NUCLEOTIDE SEQUENCE [LARGE SCALE GENOMIC DNA]</scope>
    <source>
        <strain evidence="5 6">K2E09-144</strain>
    </source>
</reference>
<evidence type="ECO:0000256" key="1">
    <source>
        <dbReference type="ARBA" id="ARBA00023015"/>
    </source>
</evidence>
<dbReference type="PROSITE" id="PS50932">
    <property type="entry name" value="HTH_LACI_2"/>
    <property type="match status" value="1"/>
</dbReference>
<dbReference type="Proteomes" id="UP000266340">
    <property type="component" value="Unassembled WGS sequence"/>
</dbReference>
<dbReference type="PROSITE" id="PS00356">
    <property type="entry name" value="HTH_LACI_1"/>
    <property type="match status" value="1"/>
</dbReference>
<dbReference type="EMBL" id="QXJM01000039">
    <property type="protein sequence ID" value="RIE02363.1"/>
    <property type="molecule type" value="Genomic_DNA"/>
</dbReference>
<sequence length="315" mass="35053">MRSAMQMTKKTTLRDVAKEAGVSVATASYVLNNVTNQTIPTETKKRVYEAAEKLQYVQNLTARALSLGRTNLLGVLLVGDESDLISKHISYGKFIDRLERLSLEQNYHLIVARIDPRQPNFDIILERKLDGAFVIDAAESSFYAVSEKFKFGSPVVLVDSAIADPLFRHVTPDFGQLFGIISQLCGDQPYVIAHEKYHNQTLTDSLYAASGVGSDRVYAIARDSGSLTAFAREHRNKPLVVFNEFLALHLMKDCDPSNMVVVCTSDCPDFLPRSVRRIVPMADKAKTTFELMHALLGEPFSASDRMLPFAAMDPE</sequence>
<dbReference type="SUPFAM" id="SSF47413">
    <property type="entry name" value="lambda repressor-like DNA-binding domains"/>
    <property type="match status" value="1"/>
</dbReference>
<keyword evidence="6" id="KW-1185">Reference proteome</keyword>
<dbReference type="PANTHER" id="PTHR30146:SF109">
    <property type="entry name" value="HTH-TYPE TRANSCRIPTIONAL REGULATOR GALS"/>
    <property type="match status" value="1"/>
</dbReference>
<dbReference type="PRINTS" id="PR00036">
    <property type="entry name" value="HTHLACI"/>
</dbReference>
<evidence type="ECO:0000259" key="4">
    <source>
        <dbReference type="PROSITE" id="PS50932"/>
    </source>
</evidence>
<organism evidence="5 6">
    <name type="scientific">Cohnella faecalis</name>
    <dbReference type="NCBI Taxonomy" id="2315694"/>
    <lineage>
        <taxon>Bacteria</taxon>
        <taxon>Bacillati</taxon>
        <taxon>Bacillota</taxon>
        <taxon>Bacilli</taxon>
        <taxon>Bacillales</taxon>
        <taxon>Paenibacillaceae</taxon>
        <taxon>Cohnella</taxon>
    </lineage>
</organism>